<gene>
    <name evidence="2" type="ORF">BCY86_02430</name>
</gene>
<evidence type="ECO:0000313" key="3">
    <source>
        <dbReference type="Proteomes" id="UP000185544"/>
    </source>
</evidence>
<evidence type="ECO:0000313" key="2">
    <source>
        <dbReference type="EMBL" id="APR99657.1"/>
    </source>
</evidence>
<proteinExistence type="predicted"/>
<reference evidence="2 3" key="1">
    <citation type="submission" date="2016-08" db="EMBL/GenBank/DDBJ databases">
        <title>Identification and validation of antigenic proteins from Pajaroellobacter abortibovis using de-novo genome sequence assembly and reverse vaccinology.</title>
        <authorList>
            <person name="Welly B.T."/>
            <person name="Miller M.R."/>
            <person name="Stott J.L."/>
            <person name="Blanchard M.T."/>
            <person name="Islas-Trejo A.D."/>
            <person name="O'Rourke S.M."/>
            <person name="Young A.E."/>
            <person name="Medrano J.F."/>
            <person name="Van Eenennaam A.L."/>
        </authorList>
    </citation>
    <scope>NUCLEOTIDE SEQUENCE [LARGE SCALE GENOMIC DNA]</scope>
    <source>
        <strain evidence="2 3">BTF92-0548A/99-0131</strain>
    </source>
</reference>
<accession>A0A1L6MW44</accession>
<feature type="chain" id="PRO_5009868135" evidence="1">
    <location>
        <begin position="23"/>
        <end position="70"/>
    </location>
</feature>
<dbReference type="Proteomes" id="UP000185544">
    <property type="component" value="Chromosome"/>
</dbReference>
<dbReference type="AlphaFoldDB" id="A0A1L6MW44"/>
<protein>
    <submittedName>
        <fullName evidence="2">Uncharacterized protein</fullName>
    </submittedName>
</protein>
<feature type="signal peptide" evidence="1">
    <location>
        <begin position="1"/>
        <end position="22"/>
    </location>
</feature>
<keyword evidence="3" id="KW-1185">Reference proteome</keyword>
<keyword evidence="1" id="KW-0732">Signal</keyword>
<sequence>MFSSITIALCLSWIIAPSGRIASPNFGNVAMACEDPVDFSNRGGQCTVASVEEGMPKCAKLGALYVSHCP</sequence>
<evidence type="ECO:0000256" key="1">
    <source>
        <dbReference type="SAM" id="SignalP"/>
    </source>
</evidence>
<dbReference type="EMBL" id="CP016908">
    <property type="protein sequence ID" value="APR99657.1"/>
    <property type="molecule type" value="Genomic_DNA"/>
</dbReference>
<dbReference type="KEGG" id="pabo:BCY86_02430"/>
<name>A0A1L6MW44_9BACT</name>
<organism evidence="2 3">
    <name type="scientific">Pajaroellobacter abortibovis</name>
    <dbReference type="NCBI Taxonomy" id="1882918"/>
    <lineage>
        <taxon>Bacteria</taxon>
        <taxon>Pseudomonadati</taxon>
        <taxon>Myxococcota</taxon>
        <taxon>Polyangia</taxon>
        <taxon>Polyangiales</taxon>
        <taxon>Polyangiaceae</taxon>
    </lineage>
</organism>